<dbReference type="AlphaFoldDB" id="C0GIA0"/>
<keyword evidence="1" id="KW-0732">Signal</keyword>
<dbReference type="InterPro" id="IPR018392">
    <property type="entry name" value="LysM"/>
</dbReference>
<dbReference type="RefSeq" id="WP_008517397.1">
    <property type="nucleotide sequence ID" value="NZ_ACJM01000011.1"/>
</dbReference>
<dbReference type="GO" id="GO:0004222">
    <property type="term" value="F:metalloendopeptidase activity"/>
    <property type="evidence" value="ECO:0007669"/>
    <property type="project" value="TreeGrafter"/>
</dbReference>
<dbReference type="SUPFAM" id="SSF51261">
    <property type="entry name" value="Duplicated hybrid motif"/>
    <property type="match status" value="1"/>
</dbReference>
<evidence type="ECO:0000313" key="5">
    <source>
        <dbReference type="EMBL" id="EEG76948.1"/>
    </source>
</evidence>
<dbReference type="PROSITE" id="PS51782">
    <property type="entry name" value="LYSM"/>
    <property type="match status" value="1"/>
</dbReference>
<dbReference type="Pfam" id="PF01476">
    <property type="entry name" value="LysM"/>
    <property type="match status" value="1"/>
</dbReference>
<dbReference type="Gene3D" id="2.70.70.10">
    <property type="entry name" value="Glucose Permease (Domain IIA)"/>
    <property type="match status" value="1"/>
</dbReference>
<keyword evidence="2" id="KW-1133">Transmembrane helix</keyword>
<dbReference type="Proteomes" id="UP000006443">
    <property type="component" value="Unassembled WGS sequence"/>
</dbReference>
<proteinExistence type="predicted"/>
<name>C0GIA0_DETAL</name>
<dbReference type="Gene3D" id="3.10.350.10">
    <property type="entry name" value="LysM domain"/>
    <property type="match status" value="1"/>
</dbReference>
<organism evidence="5 6">
    <name type="scientific">Dethiobacter alkaliphilus AHT 1</name>
    <dbReference type="NCBI Taxonomy" id="555088"/>
    <lineage>
        <taxon>Bacteria</taxon>
        <taxon>Bacillati</taxon>
        <taxon>Bacillota</taxon>
        <taxon>Dethiobacteria</taxon>
        <taxon>Dethiobacterales</taxon>
        <taxon>Dethiobacteraceae</taxon>
        <taxon>Dethiobacter</taxon>
    </lineage>
</organism>
<comment type="caution">
    <text evidence="5">The sequence shown here is derived from an EMBL/GenBank/DDBJ whole genome shotgun (WGS) entry which is preliminary data.</text>
</comment>
<dbReference type="SUPFAM" id="SSF54106">
    <property type="entry name" value="LysM domain"/>
    <property type="match status" value="1"/>
</dbReference>
<dbReference type="OrthoDB" id="9814460at2"/>
<protein>
    <submittedName>
        <fullName evidence="5">Peptidase M23</fullName>
    </submittedName>
</protein>
<evidence type="ECO:0000259" key="4">
    <source>
        <dbReference type="PROSITE" id="PS51782"/>
    </source>
</evidence>
<dbReference type="InterPro" id="IPR011098">
    <property type="entry name" value="G5_dom"/>
</dbReference>
<dbReference type="PROSITE" id="PS51109">
    <property type="entry name" value="G5"/>
    <property type="match status" value="1"/>
</dbReference>
<dbReference type="SMART" id="SM01208">
    <property type="entry name" value="G5"/>
    <property type="match status" value="1"/>
</dbReference>
<dbReference type="Pfam" id="PF07501">
    <property type="entry name" value="G5"/>
    <property type="match status" value="1"/>
</dbReference>
<dbReference type="eggNOG" id="COG0739">
    <property type="taxonomic scope" value="Bacteria"/>
</dbReference>
<gene>
    <name evidence="5" type="ORF">DealDRAFT_2209</name>
</gene>
<dbReference type="CDD" id="cd00118">
    <property type="entry name" value="LysM"/>
    <property type="match status" value="1"/>
</dbReference>
<keyword evidence="2" id="KW-0812">Transmembrane</keyword>
<dbReference type="InterPro" id="IPR050570">
    <property type="entry name" value="Cell_wall_metabolism_enzyme"/>
</dbReference>
<evidence type="ECO:0000259" key="3">
    <source>
        <dbReference type="PROSITE" id="PS51109"/>
    </source>
</evidence>
<dbReference type="Pfam" id="PF01551">
    <property type="entry name" value="Peptidase_M23"/>
    <property type="match status" value="1"/>
</dbReference>
<dbReference type="InterPro" id="IPR016047">
    <property type="entry name" value="M23ase_b-sheet_dom"/>
</dbReference>
<dbReference type="CDD" id="cd12797">
    <property type="entry name" value="M23_peptidase"/>
    <property type="match status" value="1"/>
</dbReference>
<reference evidence="5 6" key="1">
    <citation type="submission" date="2009-02" db="EMBL/GenBank/DDBJ databases">
        <title>Sequencing of the draft genome and assembly of Dethiobacter alkaliphilus AHT 1.</title>
        <authorList>
            <consortium name="US DOE Joint Genome Institute (JGI-PGF)"/>
            <person name="Lucas S."/>
            <person name="Copeland A."/>
            <person name="Lapidus A."/>
            <person name="Glavina del Rio T."/>
            <person name="Dalin E."/>
            <person name="Tice H."/>
            <person name="Bruce D."/>
            <person name="Goodwin L."/>
            <person name="Pitluck S."/>
            <person name="Larimer F."/>
            <person name="Land M.L."/>
            <person name="Hauser L."/>
            <person name="Muyzer G."/>
        </authorList>
    </citation>
    <scope>NUCLEOTIDE SEQUENCE [LARGE SCALE GENOMIC DNA]</scope>
    <source>
        <strain evidence="5 6">AHT 1</strain>
    </source>
</reference>
<evidence type="ECO:0000256" key="2">
    <source>
        <dbReference type="SAM" id="Phobius"/>
    </source>
</evidence>
<evidence type="ECO:0000256" key="1">
    <source>
        <dbReference type="ARBA" id="ARBA00022729"/>
    </source>
</evidence>
<dbReference type="InterPro" id="IPR036779">
    <property type="entry name" value="LysM_dom_sf"/>
</dbReference>
<dbReference type="SMART" id="SM00257">
    <property type="entry name" value="LysM"/>
    <property type="match status" value="1"/>
</dbReference>
<dbReference type="Gene3D" id="2.20.230.10">
    <property type="entry name" value="Resuscitation-promoting factor rpfb"/>
    <property type="match status" value="1"/>
</dbReference>
<keyword evidence="6" id="KW-1185">Reference proteome</keyword>
<accession>C0GIA0</accession>
<evidence type="ECO:0000313" key="6">
    <source>
        <dbReference type="Proteomes" id="UP000006443"/>
    </source>
</evidence>
<feature type="domain" description="G5" evidence="3">
    <location>
        <begin position="307"/>
        <end position="387"/>
    </location>
</feature>
<dbReference type="PANTHER" id="PTHR21666:SF270">
    <property type="entry name" value="MUREIN HYDROLASE ACTIVATOR ENVC"/>
    <property type="match status" value="1"/>
</dbReference>
<feature type="transmembrane region" description="Helical" evidence="2">
    <location>
        <begin position="80"/>
        <end position="107"/>
    </location>
</feature>
<sequence>MHKEKLTAIMQMAKKKLQAGLTGLRQRSAKLVKPDLAKFKAKLQSVRLPKPDLTKLRDIKVPKPDFTKLLAQARRINLKYVGAVLAVGLILATSLVVQAGSYAYVVYVDDEEVGLISEEEFVTELLAELKEQEEERFGLDVSALQQIRVEREQRRGEKPDDWEVKDYLRRTLDYNVYAYVIYINGKSTLAVESEEDYETVLEGLKTAYVSGDDNAIIQAVVLNDQVEARLMLVDPDELYAAETATQILARGTDRRETYLVSRGDSLWTIARNNNLTVSEIREANPQIDEDSIKPGEELDLLVSQPLVNVSVTEDVVVTQRIPYETKYQNDSSMYRGNTRVVESGKQGTKEVTYRITTENGHEVKREMVSEEVIQEPEDRIVARGTAAVPAAQGTGRFQWPVSGGGRITSPYGPRGGGFHRGVDIATSSGTPVLAADSGRVTQAGWSGGYGLMVTIDHGNGYVTRYAHNSSNQVSVGQTVQRGQQIARIGSTGNSTGPHLHFEVLRNGSHVNPMQFF</sequence>
<dbReference type="STRING" id="555088.DealDRAFT_2209"/>
<dbReference type="PANTHER" id="PTHR21666">
    <property type="entry name" value="PEPTIDASE-RELATED"/>
    <property type="match status" value="1"/>
</dbReference>
<dbReference type="EMBL" id="ACJM01000011">
    <property type="protein sequence ID" value="EEG76948.1"/>
    <property type="molecule type" value="Genomic_DNA"/>
</dbReference>
<feature type="domain" description="LysM" evidence="4">
    <location>
        <begin position="256"/>
        <end position="300"/>
    </location>
</feature>
<keyword evidence="2" id="KW-0472">Membrane</keyword>
<dbReference type="InterPro" id="IPR011055">
    <property type="entry name" value="Dup_hybrid_motif"/>
</dbReference>